<dbReference type="Proteomes" id="UP000327294">
    <property type="component" value="Chromosome"/>
</dbReference>
<dbReference type="Pfam" id="PF00126">
    <property type="entry name" value="HTH_1"/>
    <property type="match status" value="1"/>
</dbReference>
<dbReference type="AlphaFoldDB" id="A0A5P8K649"/>
<feature type="region of interest" description="Disordered" evidence="1">
    <location>
        <begin position="275"/>
        <end position="305"/>
    </location>
</feature>
<feature type="region of interest" description="Disordered" evidence="1">
    <location>
        <begin position="1"/>
        <end position="41"/>
    </location>
</feature>
<name>A0A5P8K649_9ACTN</name>
<proteinExistence type="predicted"/>
<feature type="compositionally biased region" description="Acidic residues" evidence="1">
    <location>
        <begin position="1"/>
        <end position="11"/>
    </location>
</feature>
<dbReference type="KEGG" id="sphv:F9278_23925"/>
<dbReference type="Gene3D" id="1.10.10.10">
    <property type="entry name" value="Winged helix-like DNA-binding domain superfamily/Winged helix DNA-binding domain"/>
    <property type="match status" value="1"/>
</dbReference>
<dbReference type="EMBL" id="CP045096">
    <property type="protein sequence ID" value="QFQ98705.1"/>
    <property type="molecule type" value="Genomic_DNA"/>
</dbReference>
<dbReference type="SUPFAM" id="SSF46785">
    <property type="entry name" value="Winged helix' DNA-binding domain"/>
    <property type="match status" value="1"/>
</dbReference>
<gene>
    <name evidence="3" type="ORF">F9278_23925</name>
</gene>
<dbReference type="InterPro" id="IPR036388">
    <property type="entry name" value="WH-like_DNA-bd_sf"/>
</dbReference>
<protein>
    <submittedName>
        <fullName evidence="3">LysR family transcriptional regulator</fullName>
    </submittedName>
</protein>
<evidence type="ECO:0000313" key="3">
    <source>
        <dbReference type="EMBL" id="QFQ98705.1"/>
    </source>
</evidence>
<reference evidence="3 4" key="1">
    <citation type="submission" date="2019-10" db="EMBL/GenBank/DDBJ databases">
        <title>Streptomyces sp. strain GY16 isolated from leaves of Broussonetia papyrifera.</title>
        <authorList>
            <person name="Mo P."/>
        </authorList>
    </citation>
    <scope>NUCLEOTIDE SEQUENCE [LARGE SCALE GENOMIC DNA]</scope>
    <source>
        <strain evidence="3 4">GY16</strain>
    </source>
</reference>
<dbReference type="GO" id="GO:0003700">
    <property type="term" value="F:DNA-binding transcription factor activity"/>
    <property type="evidence" value="ECO:0007669"/>
    <property type="project" value="InterPro"/>
</dbReference>
<evidence type="ECO:0000256" key="1">
    <source>
        <dbReference type="SAM" id="MobiDB-lite"/>
    </source>
</evidence>
<feature type="compositionally biased region" description="Low complexity" evidence="1">
    <location>
        <begin position="12"/>
        <end position="23"/>
    </location>
</feature>
<dbReference type="InterPro" id="IPR000847">
    <property type="entry name" value="LysR_HTH_N"/>
</dbReference>
<feature type="domain" description="HTH lysR-type" evidence="2">
    <location>
        <begin position="204"/>
        <end position="259"/>
    </location>
</feature>
<keyword evidence="4" id="KW-1185">Reference proteome</keyword>
<sequence>MSTPPPDDELTPSDPASSPSTASHDQTGLSRHSPGPCGSTYDAVRHVLEENPAPQTRIAAPSKHAARQVLSAGEFSRLYRQKRLSLQEISELTGFSRGTLTALALEYGIALRPAGGRPRHEMVERDWLLEEYVIQRRPLSELAQERGVSKATMCTWARLHRIPMRSSGGASHGVALRTARLAEAAPAFLRPAMTSAYSCERLLRFAQAVEHRTLRSAANQIGCGEDTLAIQIRRLEHDLGGPLLDPFENGRPLQPTGLGKQVLKALERLNAEELDDLVKHRPGGRPEQSPTPPTECRTGGPIMDS</sequence>
<evidence type="ECO:0000259" key="2">
    <source>
        <dbReference type="Pfam" id="PF00126"/>
    </source>
</evidence>
<dbReference type="InterPro" id="IPR036390">
    <property type="entry name" value="WH_DNA-bd_sf"/>
</dbReference>
<accession>A0A5P8K649</accession>
<organism evidence="3 4">
    <name type="scientific">Streptomyces phaeolivaceus</name>
    <dbReference type="NCBI Taxonomy" id="2653200"/>
    <lineage>
        <taxon>Bacteria</taxon>
        <taxon>Bacillati</taxon>
        <taxon>Actinomycetota</taxon>
        <taxon>Actinomycetes</taxon>
        <taxon>Kitasatosporales</taxon>
        <taxon>Streptomycetaceae</taxon>
        <taxon>Streptomyces</taxon>
    </lineage>
</organism>
<evidence type="ECO:0000313" key="4">
    <source>
        <dbReference type="Proteomes" id="UP000327294"/>
    </source>
</evidence>